<dbReference type="Proteomes" id="UP000789901">
    <property type="component" value="Unassembled WGS sequence"/>
</dbReference>
<dbReference type="EMBL" id="CAJVQB010059673">
    <property type="protein sequence ID" value="CAG8839076.1"/>
    <property type="molecule type" value="Genomic_DNA"/>
</dbReference>
<sequence>AENLIFWDTTRLPDGTIRPNFPISDSSLDTLINQSLKLQNDVLRLYMENVEDSSNDKVISKFVKAIIVT</sequence>
<organism evidence="1 2">
    <name type="scientific">Gigaspora margarita</name>
    <dbReference type="NCBI Taxonomy" id="4874"/>
    <lineage>
        <taxon>Eukaryota</taxon>
        <taxon>Fungi</taxon>
        <taxon>Fungi incertae sedis</taxon>
        <taxon>Mucoromycota</taxon>
        <taxon>Glomeromycotina</taxon>
        <taxon>Glomeromycetes</taxon>
        <taxon>Diversisporales</taxon>
        <taxon>Gigasporaceae</taxon>
        <taxon>Gigaspora</taxon>
    </lineage>
</organism>
<name>A0ABN7WRL5_GIGMA</name>
<proteinExistence type="predicted"/>
<comment type="caution">
    <text evidence="1">The sequence shown here is derived from an EMBL/GenBank/DDBJ whole genome shotgun (WGS) entry which is preliminary data.</text>
</comment>
<accession>A0ABN7WRL5</accession>
<protein>
    <submittedName>
        <fullName evidence="1">17341_t:CDS:1</fullName>
    </submittedName>
</protein>
<reference evidence="1 2" key="1">
    <citation type="submission" date="2021-06" db="EMBL/GenBank/DDBJ databases">
        <authorList>
            <person name="Kallberg Y."/>
            <person name="Tangrot J."/>
            <person name="Rosling A."/>
        </authorList>
    </citation>
    <scope>NUCLEOTIDE SEQUENCE [LARGE SCALE GENOMIC DNA]</scope>
    <source>
        <strain evidence="1 2">120-4 pot B 10/14</strain>
    </source>
</reference>
<gene>
    <name evidence="1" type="ORF">GMARGA_LOCUS34284</name>
</gene>
<feature type="non-terminal residue" evidence="1">
    <location>
        <position position="1"/>
    </location>
</feature>
<keyword evidence="2" id="KW-1185">Reference proteome</keyword>
<evidence type="ECO:0000313" key="2">
    <source>
        <dbReference type="Proteomes" id="UP000789901"/>
    </source>
</evidence>
<evidence type="ECO:0000313" key="1">
    <source>
        <dbReference type="EMBL" id="CAG8839076.1"/>
    </source>
</evidence>